<dbReference type="AlphaFoldDB" id="A0AAV9SFD2"/>
<dbReference type="Proteomes" id="UP001311232">
    <property type="component" value="Unassembled WGS sequence"/>
</dbReference>
<dbReference type="EMBL" id="JAHHUM010000398">
    <property type="protein sequence ID" value="KAK5620086.1"/>
    <property type="molecule type" value="Genomic_DNA"/>
</dbReference>
<organism evidence="1 2">
    <name type="scientific">Crenichthys baileyi</name>
    <name type="common">White River springfish</name>
    <dbReference type="NCBI Taxonomy" id="28760"/>
    <lineage>
        <taxon>Eukaryota</taxon>
        <taxon>Metazoa</taxon>
        <taxon>Chordata</taxon>
        <taxon>Craniata</taxon>
        <taxon>Vertebrata</taxon>
        <taxon>Euteleostomi</taxon>
        <taxon>Actinopterygii</taxon>
        <taxon>Neopterygii</taxon>
        <taxon>Teleostei</taxon>
        <taxon>Neoteleostei</taxon>
        <taxon>Acanthomorphata</taxon>
        <taxon>Ovalentaria</taxon>
        <taxon>Atherinomorphae</taxon>
        <taxon>Cyprinodontiformes</taxon>
        <taxon>Goodeidae</taxon>
        <taxon>Crenichthys</taxon>
    </lineage>
</organism>
<protein>
    <submittedName>
        <fullName evidence="1">Uncharacterized protein</fullName>
    </submittedName>
</protein>
<name>A0AAV9SFD2_9TELE</name>
<gene>
    <name evidence="1" type="ORF">CRENBAI_002373</name>
</gene>
<feature type="non-terminal residue" evidence="1">
    <location>
        <position position="1"/>
    </location>
</feature>
<evidence type="ECO:0000313" key="2">
    <source>
        <dbReference type="Proteomes" id="UP001311232"/>
    </source>
</evidence>
<sequence>FIRDVQSVGPAWIAFRGVEAVEGFGSDLGKVLEGTKALLMSLATSGKKLFLWREVLVLMDRSLLPEGRV</sequence>
<proteinExistence type="predicted"/>
<evidence type="ECO:0000313" key="1">
    <source>
        <dbReference type="EMBL" id="KAK5620086.1"/>
    </source>
</evidence>
<accession>A0AAV9SFD2</accession>
<reference evidence="1 2" key="1">
    <citation type="submission" date="2021-06" db="EMBL/GenBank/DDBJ databases">
        <authorList>
            <person name="Palmer J.M."/>
        </authorList>
    </citation>
    <scope>NUCLEOTIDE SEQUENCE [LARGE SCALE GENOMIC DNA]</scope>
    <source>
        <strain evidence="1 2">MEX-2019</strain>
        <tissue evidence="1">Muscle</tissue>
    </source>
</reference>
<comment type="caution">
    <text evidence="1">The sequence shown here is derived from an EMBL/GenBank/DDBJ whole genome shotgun (WGS) entry which is preliminary data.</text>
</comment>
<keyword evidence="2" id="KW-1185">Reference proteome</keyword>